<dbReference type="SFLD" id="SFLDG01138">
    <property type="entry name" value="C1.6.2:_Deoxy-d-mannose-octulo"/>
    <property type="match status" value="1"/>
</dbReference>
<dbReference type="EMBL" id="UINC01015954">
    <property type="protein sequence ID" value="SVA66800.1"/>
    <property type="molecule type" value="Genomic_DNA"/>
</dbReference>
<proteinExistence type="inferred from homology"/>
<comment type="similarity">
    <text evidence="2">Belongs to the KdsC family.</text>
</comment>
<dbReference type="SFLD" id="SFLDS00003">
    <property type="entry name" value="Haloacid_Dehalogenase"/>
    <property type="match status" value="1"/>
</dbReference>
<name>A0A381XQ70_9ZZZZ</name>
<dbReference type="GO" id="GO:0008781">
    <property type="term" value="F:N-acylneuraminate cytidylyltransferase activity"/>
    <property type="evidence" value="ECO:0007669"/>
    <property type="project" value="TreeGrafter"/>
</dbReference>
<keyword evidence="5" id="KW-0378">Hydrolase</keyword>
<evidence type="ECO:0000256" key="5">
    <source>
        <dbReference type="ARBA" id="ARBA00022801"/>
    </source>
</evidence>
<keyword evidence="4" id="KW-0479">Metal-binding</keyword>
<gene>
    <name evidence="7" type="ORF">METZ01_LOCUS119654</name>
</gene>
<comment type="subunit">
    <text evidence="3">Homotetramer.</text>
</comment>
<evidence type="ECO:0000256" key="4">
    <source>
        <dbReference type="ARBA" id="ARBA00022723"/>
    </source>
</evidence>
<dbReference type="GO" id="GO:0046872">
    <property type="term" value="F:metal ion binding"/>
    <property type="evidence" value="ECO:0007669"/>
    <property type="project" value="UniProtKB-KW"/>
</dbReference>
<dbReference type="PANTHER" id="PTHR21485:SF3">
    <property type="entry name" value="N-ACYLNEURAMINATE CYTIDYLYLTRANSFERASE"/>
    <property type="match status" value="1"/>
</dbReference>
<sequence>MRDGLPTAADVHTIIFDFDGVFTDNKVWVNQDGHEWVRCDRADGLAMDFLRAARRRGLIEADVFILSTETNPVVRQRAAKLQLSYHHGISNKLEFVERYVADRFPDSTDPFAGLVFLGNDLNDLPLLRRAGWAIAPADAHPLVRAIADVVFVENGGESFVRRFVERMLGLDTMTRDEIDEFVSGS</sequence>
<dbReference type="SUPFAM" id="SSF56784">
    <property type="entry name" value="HAD-like"/>
    <property type="match status" value="1"/>
</dbReference>
<evidence type="ECO:0000256" key="6">
    <source>
        <dbReference type="ARBA" id="ARBA00022842"/>
    </source>
</evidence>
<keyword evidence="6" id="KW-0460">Magnesium</keyword>
<evidence type="ECO:0000313" key="7">
    <source>
        <dbReference type="EMBL" id="SVA66800.1"/>
    </source>
</evidence>
<dbReference type="InterPro" id="IPR023214">
    <property type="entry name" value="HAD_sf"/>
</dbReference>
<accession>A0A381XQ70</accession>
<evidence type="ECO:0000256" key="2">
    <source>
        <dbReference type="ARBA" id="ARBA00005893"/>
    </source>
</evidence>
<dbReference type="AlphaFoldDB" id="A0A381XQ70"/>
<evidence type="ECO:0000256" key="3">
    <source>
        <dbReference type="ARBA" id="ARBA00011881"/>
    </source>
</evidence>
<evidence type="ECO:0000256" key="1">
    <source>
        <dbReference type="ARBA" id="ARBA00001946"/>
    </source>
</evidence>
<comment type="cofactor">
    <cofactor evidence="1">
        <name>Mg(2+)</name>
        <dbReference type="ChEBI" id="CHEBI:18420"/>
    </cofactor>
</comment>
<dbReference type="GO" id="GO:0016788">
    <property type="term" value="F:hydrolase activity, acting on ester bonds"/>
    <property type="evidence" value="ECO:0007669"/>
    <property type="project" value="InterPro"/>
</dbReference>
<dbReference type="InterPro" id="IPR036412">
    <property type="entry name" value="HAD-like_sf"/>
</dbReference>
<dbReference type="InterPro" id="IPR010023">
    <property type="entry name" value="KdsC_fam"/>
</dbReference>
<organism evidence="7">
    <name type="scientific">marine metagenome</name>
    <dbReference type="NCBI Taxonomy" id="408172"/>
    <lineage>
        <taxon>unclassified sequences</taxon>
        <taxon>metagenomes</taxon>
        <taxon>ecological metagenomes</taxon>
    </lineage>
</organism>
<protein>
    <submittedName>
        <fullName evidence="7">Uncharacterized protein</fullName>
    </submittedName>
</protein>
<dbReference type="Gene3D" id="3.40.50.1000">
    <property type="entry name" value="HAD superfamily/HAD-like"/>
    <property type="match status" value="1"/>
</dbReference>
<reference evidence="7" key="1">
    <citation type="submission" date="2018-05" db="EMBL/GenBank/DDBJ databases">
        <authorList>
            <person name="Lanie J.A."/>
            <person name="Ng W.-L."/>
            <person name="Kazmierczak K.M."/>
            <person name="Andrzejewski T.M."/>
            <person name="Davidsen T.M."/>
            <person name="Wayne K.J."/>
            <person name="Tettelin H."/>
            <person name="Glass J.I."/>
            <person name="Rusch D."/>
            <person name="Podicherti R."/>
            <person name="Tsui H.-C.T."/>
            <person name="Winkler M.E."/>
        </authorList>
    </citation>
    <scope>NUCLEOTIDE SEQUENCE</scope>
</reference>
<dbReference type="PANTHER" id="PTHR21485">
    <property type="entry name" value="HAD SUPERFAMILY MEMBERS CMAS AND KDSC"/>
    <property type="match status" value="1"/>
</dbReference>
<dbReference type="InterPro" id="IPR050793">
    <property type="entry name" value="CMP-NeuNAc_synthase"/>
</dbReference>
<dbReference type="SFLD" id="SFLDG01136">
    <property type="entry name" value="C1.6:_Phosphoserine_Phosphatas"/>
    <property type="match status" value="1"/>
</dbReference>